<protein>
    <recommendedName>
        <fullName evidence="1">RNA helicase</fullName>
        <ecNumber evidence="1">3.6.4.13</ecNumber>
    </recommendedName>
</protein>
<dbReference type="GO" id="GO:0003724">
    <property type="term" value="F:RNA helicase activity"/>
    <property type="evidence" value="ECO:0007669"/>
    <property type="project" value="UniProtKB-EC"/>
</dbReference>
<comment type="catalytic activity">
    <reaction evidence="8">
        <text>ATP + H2O = ADP + phosphate + H(+)</text>
        <dbReference type="Rhea" id="RHEA:13065"/>
        <dbReference type="ChEBI" id="CHEBI:15377"/>
        <dbReference type="ChEBI" id="CHEBI:15378"/>
        <dbReference type="ChEBI" id="CHEBI:30616"/>
        <dbReference type="ChEBI" id="CHEBI:43474"/>
        <dbReference type="ChEBI" id="CHEBI:456216"/>
        <dbReference type="EC" id="3.6.4.13"/>
    </reaction>
</comment>
<dbReference type="Proteomes" id="UP000525078">
    <property type="component" value="Unassembled WGS sequence"/>
</dbReference>
<evidence type="ECO:0000256" key="1">
    <source>
        <dbReference type="ARBA" id="ARBA00012552"/>
    </source>
</evidence>
<dbReference type="InterPro" id="IPR014001">
    <property type="entry name" value="Helicase_ATP-bd"/>
</dbReference>
<feature type="short sequence motif" description="Q motif" evidence="9">
    <location>
        <begin position="144"/>
        <end position="172"/>
    </location>
</feature>
<dbReference type="GO" id="GO:0016787">
    <property type="term" value="F:hydrolase activity"/>
    <property type="evidence" value="ECO:0007669"/>
    <property type="project" value="UniProtKB-KW"/>
</dbReference>
<proteinExistence type="inferred from homology"/>
<comment type="caution">
    <text evidence="14">The sequence shown here is derived from an EMBL/GenBank/DDBJ whole genome shotgun (WGS) entry which is preliminary data.</text>
</comment>
<name>A0A7J6H8U4_CANSA</name>
<keyword evidence="3" id="KW-0378">Hydrolase</keyword>
<evidence type="ECO:0000259" key="11">
    <source>
        <dbReference type="PROSITE" id="PS51192"/>
    </source>
</evidence>
<dbReference type="InterPro" id="IPR014014">
    <property type="entry name" value="RNA_helicase_DEAD_Q_motif"/>
</dbReference>
<evidence type="ECO:0000256" key="4">
    <source>
        <dbReference type="ARBA" id="ARBA00022806"/>
    </source>
</evidence>
<evidence type="ECO:0000259" key="12">
    <source>
        <dbReference type="PROSITE" id="PS51194"/>
    </source>
</evidence>
<dbReference type="SMART" id="SM00487">
    <property type="entry name" value="DEXDc"/>
    <property type="match status" value="1"/>
</dbReference>
<evidence type="ECO:0000256" key="8">
    <source>
        <dbReference type="ARBA" id="ARBA00047984"/>
    </source>
</evidence>
<dbReference type="InterPro" id="IPR050079">
    <property type="entry name" value="DEAD_box_RNA_helicase"/>
</dbReference>
<dbReference type="PROSITE" id="PS51192">
    <property type="entry name" value="HELICASE_ATP_BIND_1"/>
    <property type="match status" value="1"/>
</dbReference>
<organism evidence="14 15">
    <name type="scientific">Cannabis sativa</name>
    <name type="common">Hemp</name>
    <name type="synonym">Marijuana</name>
    <dbReference type="NCBI Taxonomy" id="3483"/>
    <lineage>
        <taxon>Eukaryota</taxon>
        <taxon>Viridiplantae</taxon>
        <taxon>Streptophyta</taxon>
        <taxon>Embryophyta</taxon>
        <taxon>Tracheophyta</taxon>
        <taxon>Spermatophyta</taxon>
        <taxon>Magnoliopsida</taxon>
        <taxon>eudicotyledons</taxon>
        <taxon>Gunneridae</taxon>
        <taxon>Pentapetalae</taxon>
        <taxon>rosids</taxon>
        <taxon>fabids</taxon>
        <taxon>Rosales</taxon>
        <taxon>Cannabaceae</taxon>
        <taxon>Cannabis</taxon>
    </lineage>
</organism>
<evidence type="ECO:0000256" key="10">
    <source>
        <dbReference type="SAM" id="MobiDB-lite"/>
    </source>
</evidence>
<dbReference type="InterPro" id="IPR001650">
    <property type="entry name" value="Helicase_C-like"/>
</dbReference>
<dbReference type="GO" id="GO:0030490">
    <property type="term" value="P:maturation of SSU-rRNA"/>
    <property type="evidence" value="ECO:0007669"/>
    <property type="project" value="InterPro"/>
</dbReference>
<dbReference type="GO" id="GO:0003723">
    <property type="term" value="F:RNA binding"/>
    <property type="evidence" value="ECO:0007669"/>
    <property type="project" value="UniProtKB-KW"/>
</dbReference>
<evidence type="ECO:0000313" key="15">
    <source>
        <dbReference type="Proteomes" id="UP000525078"/>
    </source>
</evidence>
<keyword evidence="6" id="KW-0694">RNA-binding</keyword>
<evidence type="ECO:0000256" key="9">
    <source>
        <dbReference type="PROSITE-ProRule" id="PRU00552"/>
    </source>
</evidence>
<dbReference type="GO" id="GO:0005829">
    <property type="term" value="C:cytosol"/>
    <property type="evidence" value="ECO:0007669"/>
    <property type="project" value="TreeGrafter"/>
</dbReference>
<dbReference type="PROSITE" id="PS51195">
    <property type="entry name" value="Q_MOTIF"/>
    <property type="match status" value="1"/>
</dbReference>
<feature type="region of interest" description="Disordered" evidence="10">
    <location>
        <begin position="563"/>
        <end position="587"/>
    </location>
</feature>
<dbReference type="SUPFAM" id="SSF52540">
    <property type="entry name" value="P-loop containing nucleoside triphosphate hydrolases"/>
    <property type="match status" value="3"/>
</dbReference>
<evidence type="ECO:0000256" key="6">
    <source>
        <dbReference type="ARBA" id="ARBA00022884"/>
    </source>
</evidence>
<dbReference type="SMART" id="SM00490">
    <property type="entry name" value="HELICc"/>
    <property type="match status" value="1"/>
</dbReference>
<evidence type="ECO:0000256" key="5">
    <source>
        <dbReference type="ARBA" id="ARBA00022840"/>
    </source>
</evidence>
<dbReference type="InterPro" id="IPR027417">
    <property type="entry name" value="P-loop_NTPase"/>
</dbReference>
<comment type="similarity">
    <text evidence="7">Belongs to the DEAD box helicase family. DDX52/ROK1 subfamily.</text>
</comment>
<dbReference type="Gene3D" id="3.40.50.300">
    <property type="entry name" value="P-loop containing nucleotide triphosphate hydrolases"/>
    <property type="match status" value="2"/>
</dbReference>
<dbReference type="PROSITE" id="PS51194">
    <property type="entry name" value="HELICASE_CTER"/>
    <property type="match status" value="1"/>
</dbReference>
<dbReference type="EMBL" id="JAATIP010000023">
    <property type="protein sequence ID" value="KAF4391545.1"/>
    <property type="molecule type" value="Genomic_DNA"/>
</dbReference>
<dbReference type="CDD" id="cd18787">
    <property type="entry name" value="SF2_C_DEAD"/>
    <property type="match status" value="1"/>
</dbReference>
<keyword evidence="5" id="KW-0067">ATP-binding</keyword>
<dbReference type="EC" id="3.6.4.13" evidence="1"/>
<evidence type="ECO:0000259" key="13">
    <source>
        <dbReference type="PROSITE" id="PS51195"/>
    </source>
</evidence>
<feature type="domain" description="DEAD-box RNA helicase Q" evidence="13">
    <location>
        <begin position="144"/>
        <end position="172"/>
    </location>
</feature>
<evidence type="ECO:0000256" key="2">
    <source>
        <dbReference type="ARBA" id="ARBA00022741"/>
    </source>
</evidence>
<dbReference type="AlphaFoldDB" id="A0A7J6H8U4"/>
<evidence type="ECO:0000256" key="7">
    <source>
        <dbReference type="ARBA" id="ARBA00024355"/>
    </source>
</evidence>
<reference evidence="14 15" key="1">
    <citation type="journal article" date="2020" name="bioRxiv">
        <title>Sequence and annotation of 42 cannabis genomes reveals extensive copy number variation in cannabinoid synthesis and pathogen resistance genes.</title>
        <authorList>
            <person name="Mckernan K.J."/>
            <person name="Helbert Y."/>
            <person name="Kane L.T."/>
            <person name="Ebling H."/>
            <person name="Zhang L."/>
            <person name="Liu B."/>
            <person name="Eaton Z."/>
            <person name="Mclaughlin S."/>
            <person name="Kingan S."/>
            <person name="Baybayan P."/>
            <person name="Concepcion G."/>
            <person name="Jordan M."/>
            <person name="Riva A."/>
            <person name="Barbazuk W."/>
            <person name="Harkins T."/>
        </authorList>
    </citation>
    <scope>NUCLEOTIDE SEQUENCE [LARGE SCALE GENOMIC DNA]</scope>
    <source>
        <strain evidence="15">cv. Jamaican Lion 4</strain>
        <tissue evidence="14">Leaf</tissue>
    </source>
</reference>
<feature type="compositionally biased region" description="Acidic residues" evidence="10">
    <location>
        <begin position="46"/>
        <end position="56"/>
    </location>
</feature>
<dbReference type="PANTHER" id="PTHR47959:SF15">
    <property type="entry name" value="RNA HELICASE"/>
    <property type="match status" value="1"/>
</dbReference>
<sequence>MEKGTSFLFAGVHFNKKKFSTDFSRFQKKKENDELVENLSLNENRESDESEEEEKDEEKVRVKKRKRKAVGSGPSESVEGFSVFKSSKSVEATVKEENEKTEKKLSQEKKKFYQQQERDALFRKEHNIHVAGNTVPSPLTDFEELSSRYGCKAKLLRNLADLGIKQPTPIQRQAIPILLSGRECFACAPTGSGKTLAFVCPMLMKLKPASKDGVGAVILCPTRELASQTIRECKKFAEGSKFCIKLMTKQLIRKADLSKFSCDILVSTPLRLKLAIRKKKLNLSRQVYAIIPTSVQYLVLDESDKLFELGLLKQIDCIVKACSNPSIVRSLFSATLPDFVEELARTIMHDAVRVIIGRKNTASENVKQKLVFAGSEEGKLLALRQSFAESLNPPVLIFVQSKERAKELYAELLVDDIRVDVIHSDLTQEQASSLYENVLDYIHVLGPLELVISLVNFLWTCSCAERDSAVDNFRAGKTWVLIATDVIARGMDFKAINCVINYDFPDSTSAYIHRIGRSGRAGRSGQAITLYTEEDIPFLRNIANEMKSSGSVFPSWAIGLQKKKWKKHRPRRDTISTTPRDKGEKKK</sequence>
<dbReference type="Pfam" id="PF00270">
    <property type="entry name" value="DEAD"/>
    <property type="match status" value="1"/>
</dbReference>
<dbReference type="PANTHER" id="PTHR47959">
    <property type="entry name" value="ATP-DEPENDENT RNA HELICASE RHLE-RELATED"/>
    <property type="match status" value="1"/>
</dbReference>
<dbReference type="CDD" id="cd17957">
    <property type="entry name" value="DEADc_DDX52"/>
    <property type="match status" value="1"/>
</dbReference>
<keyword evidence="2" id="KW-0547">Nucleotide-binding</keyword>
<dbReference type="InterPro" id="IPR044764">
    <property type="entry name" value="DDX52/Rok1_DEADc"/>
</dbReference>
<dbReference type="Pfam" id="PF00271">
    <property type="entry name" value="Helicase_C"/>
    <property type="match status" value="1"/>
</dbReference>
<evidence type="ECO:0000313" key="14">
    <source>
        <dbReference type="EMBL" id="KAF4391545.1"/>
    </source>
</evidence>
<gene>
    <name evidence="14" type="ORF">F8388_008949</name>
</gene>
<evidence type="ECO:0000256" key="3">
    <source>
        <dbReference type="ARBA" id="ARBA00022801"/>
    </source>
</evidence>
<feature type="domain" description="Helicase ATP-binding" evidence="11">
    <location>
        <begin position="175"/>
        <end position="354"/>
    </location>
</feature>
<feature type="region of interest" description="Disordered" evidence="10">
    <location>
        <begin position="34"/>
        <end position="79"/>
    </location>
</feature>
<accession>A0A7J6H8U4</accession>
<dbReference type="InterPro" id="IPR011545">
    <property type="entry name" value="DEAD/DEAH_box_helicase_dom"/>
</dbReference>
<feature type="domain" description="Helicase C-terminal" evidence="12">
    <location>
        <begin position="365"/>
        <end position="561"/>
    </location>
</feature>
<keyword evidence="4" id="KW-0347">Helicase</keyword>
<dbReference type="GO" id="GO:0005524">
    <property type="term" value="F:ATP binding"/>
    <property type="evidence" value="ECO:0007669"/>
    <property type="project" value="UniProtKB-KW"/>
</dbReference>